<organism evidence="2 3">
    <name type="scientific">Polarella glacialis</name>
    <name type="common">Dinoflagellate</name>
    <dbReference type="NCBI Taxonomy" id="89957"/>
    <lineage>
        <taxon>Eukaryota</taxon>
        <taxon>Sar</taxon>
        <taxon>Alveolata</taxon>
        <taxon>Dinophyceae</taxon>
        <taxon>Suessiales</taxon>
        <taxon>Suessiaceae</taxon>
        <taxon>Polarella</taxon>
    </lineage>
</organism>
<reference evidence="2" key="1">
    <citation type="submission" date="2021-02" db="EMBL/GenBank/DDBJ databases">
        <authorList>
            <person name="Dougan E. K."/>
            <person name="Rhodes N."/>
            <person name="Thang M."/>
            <person name="Chan C."/>
        </authorList>
    </citation>
    <scope>NUCLEOTIDE SEQUENCE</scope>
</reference>
<dbReference type="EMBL" id="CAJNNW010026952">
    <property type="protein sequence ID" value="CAE8688734.1"/>
    <property type="molecule type" value="Genomic_DNA"/>
</dbReference>
<feature type="signal peptide" evidence="1">
    <location>
        <begin position="1"/>
        <end position="19"/>
    </location>
</feature>
<dbReference type="Proteomes" id="UP000626109">
    <property type="component" value="Unassembled WGS sequence"/>
</dbReference>
<evidence type="ECO:0000256" key="1">
    <source>
        <dbReference type="SAM" id="SignalP"/>
    </source>
</evidence>
<feature type="chain" id="PRO_5032890794" evidence="1">
    <location>
        <begin position="20"/>
        <end position="147"/>
    </location>
</feature>
<dbReference type="AlphaFoldDB" id="A0A813K1E7"/>
<name>A0A813K1E7_POLGL</name>
<comment type="caution">
    <text evidence="2">The sequence shown here is derived from an EMBL/GenBank/DDBJ whole genome shotgun (WGS) entry which is preliminary data.</text>
</comment>
<evidence type="ECO:0000313" key="3">
    <source>
        <dbReference type="Proteomes" id="UP000626109"/>
    </source>
</evidence>
<proteinExistence type="predicted"/>
<keyword evidence="1" id="KW-0732">Signal</keyword>
<accession>A0A813K1E7</accession>
<evidence type="ECO:0000313" key="2">
    <source>
        <dbReference type="EMBL" id="CAE8688734.1"/>
    </source>
</evidence>
<protein>
    <submittedName>
        <fullName evidence="2">Uncharacterized protein</fullName>
    </submittedName>
</protein>
<sequence length="147" mass="15476">MKCVAVLLAVLVGSAAGSAVNPIQQVMSLLADLKEKVTKDGAAEDGASDKYSKFCVKEQHDVSYEIKTGEKTVEELAATIGKASADMETSDTRGQELLNTISANEGDLSAAAEVRKNEVAESKAAETELKDSIDMLGRAISTLSKKP</sequence>
<gene>
    <name evidence="2" type="ORF">PGLA2088_LOCUS26094</name>
</gene>